<keyword evidence="2" id="KW-0012">Acyltransferase</keyword>
<proteinExistence type="predicted"/>
<dbReference type="Gene3D" id="3.40.630.30">
    <property type="match status" value="1"/>
</dbReference>
<protein>
    <submittedName>
        <fullName evidence="4">GNAT family N-acetyltransferase</fullName>
    </submittedName>
</protein>
<dbReference type="Pfam" id="PF00583">
    <property type="entry name" value="Acetyltransf_1"/>
    <property type="match status" value="1"/>
</dbReference>
<dbReference type="CDD" id="cd04301">
    <property type="entry name" value="NAT_SF"/>
    <property type="match status" value="1"/>
</dbReference>
<dbReference type="InterPro" id="IPR050832">
    <property type="entry name" value="Bact_Acetyltransf"/>
</dbReference>
<reference evidence="4 5" key="1">
    <citation type="submission" date="2021-02" db="EMBL/GenBank/DDBJ databases">
        <title>De Novo genome assembly of isolated myxobacteria.</title>
        <authorList>
            <person name="Stevens D.C."/>
        </authorList>
    </citation>
    <scope>NUCLEOTIDE SEQUENCE [LARGE SCALE GENOMIC DNA]</scope>
    <source>
        <strain evidence="4 5">SCHIC003</strain>
    </source>
</reference>
<evidence type="ECO:0000259" key="3">
    <source>
        <dbReference type="PROSITE" id="PS51186"/>
    </source>
</evidence>
<dbReference type="SUPFAM" id="SSF55729">
    <property type="entry name" value="Acyl-CoA N-acyltransferases (Nat)"/>
    <property type="match status" value="1"/>
</dbReference>
<evidence type="ECO:0000313" key="5">
    <source>
        <dbReference type="Proteomes" id="UP000663090"/>
    </source>
</evidence>
<keyword evidence="5" id="KW-1185">Reference proteome</keyword>
<dbReference type="PANTHER" id="PTHR43877">
    <property type="entry name" value="AMINOALKYLPHOSPHONATE N-ACETYLTRANSFERASE-RELATED-RELATED"/>
    <property type="match status" value="1"/>
</dbReference>
<evidence type="ECO:0000256" key="2">
    <source>
        <dbReference type="ARBA" id="ARBA00023315"/>
    </source>
</evidence>
<dbReference type="RefSeq" id="WP_206712654.1">
    <property type="nucleotide sequence ID" value="NZ_CP071091.1"/>
</dbReference>
<dbReference type="InterPro" id="IPR016181">
    <property type="entry name" value="Acyl_CoA_acyltransferase"/>
</dbReference>
<evidence type="ECO:0000256" key="1">
    <source>
        <dbReference type="ARBA" id="ARBA00022679"/>
    </source>
</evidence>
<dbReference type="PANTHER" id="PTHR43877:SF2">
    <property type="entry name" value="AMINOALKYLPHOSPHONATE N-ACETYLTRANSFERASE-RELATED"/>
    <property type="match status" value="1"/>
</dbReference>
<keyword evidence="1" id="KW-0808">Transferase</keyword>
<dbReference type="PROSITE" id="PS51186">
    <property type="entry name" value="GNAT"/>
    <property type="match status" value="1"/>
</dbReference>
<organism evidence="4 5">
    <name type="scientific">Myxococcus landrumensis</name>
    <dbReference type="NCBI Taxonomy" id="2813577"/>
    <lineage>
        <taxon>Bacteria</taxon>
        <taxon>Pseudomonadati</taxon>
        <taxon>Myxococcota</taxon>
        <taxon>Myxococcia</taxon>
        <taxon>Myxococcales</taxon>
        <taxon>Cystobacterineae</taxon>
        <taxon>Myxococcaceae</taxon>
        <taxon>Myxococcus</taxon>
    </lineage>
</organism>
<name>A0ABX7MZU7_9BACT</name>
<gene>
    <name evidence="4" type="ORF">JY572_20925</name>
</gene>
<accession>A0ABX7MZU7</accession>
<evidence type="ECO:0000313" key="4">
    <source>
        <dbReference type="EMBL" id="QSQ10894.1"/>
    </source>
</evidence>
<sequence>MAVEVGSLPCPWVLRLGRPDEYETFARLFTELGLEEPPPPESMWVEDMASRTFFAEGPDGAVGGYSTTDVLGAWGYVGQLVVAPFARRQGLGRWLMRHAAQRFHSQGCQFWALNVKRDNVAALGLYTSLGLRRERSAINLKVTRAHLEQLPPVPTGLVVVPIEPSHCEPLTEAWRMLPGKLARFGTQTGHRLLRLAHEGGGESTSPLGLMDFRAGSRLLFPFFAESLGHARALMEAAFSLMGESRPFLNVVMTDDEPLEQRLRELGAEVSLETYELRGALPKLAP</sequence>
<dbReference type="InterPro" id="IPR000182">
    <property type="entry name" value="GNAT_dom"/>
</dbReference>
<dbReference type="Proteomes" id="UP000663090">
    <property type="component" value="Chromosome"/>
</dbReference>
<feature type="domain" description="N-acetyltransferase" evidence="3">
    <location>
        <begin position="12"/>
        <end position="154"/>
    </location>
</feature>
<dbReference type="EMBL" id="CP071091">
    <property type="protein sequence ID" value="QSQ10894.1"/>
    <property type="molecule type" value="Genomic_DNA"/>
</dbReference>